<sequence>MNPTKFIDHGKEAGPGSHIIWGHEVAFKIFELVYLVLRSEGIESGGGFILYLNSDGGACSGGSVPIEELVCCGGASMSMERSSCLKVVGLVMGLHAGVTHLALERVTQEYFR</sequence>
<evidence type="ECO:0000313" key="1">
    <source>
        <dbReference type="EMBL" id="KAF2309100.1"/>
    </source>
</evidence>
<proteinExistence type="predicted"/>
<protein>
    <submittedName>
        <fullName evidence="1">Uncharacterized protein</fullName>
    </submittedName>
</protein>
<reference evidence="1 2" key="1">
    <citation type="journal article" date="2020" name="Mol. Plant">
        <title>The Chromosome-Based Rubber Tree Genome Provides New Insights into Spurge Genome Evolution and Rubber Biosynthesis.</title>
        <authorList>
            <person name="Liu J."/>
            <person name="Shi C."/>
            <person name="Shi C.C."/>
            <person name="Li W."/>
            <person name="Zhang Q.J."/>
            <person name="Zhang Y."/>
            <person name="Li K."/>
            <person name="Lu H.F."/>
            <person name="Shi C."/>
            <person name="Zhu S.T."/>
            <person name="Xiao Z.Y."/>
            <person name="Nan H."/>
            <person name="Yue Y."/>
            <person name="Zhu X.G."/>
            <person name="Wu Y."/>
            <person name="Hong X.N."/>
            <person name="Fan G.Y."/>
            <person name="Tong Y."/>
            <person name="Zhang D."/>
            <person name="Mao C.L."/>
            <person name="Liu Y.L."/>
            <person name="Hao S.J."/>
            <person name="Liu W.Q."/>
            <person name="Lv M.Q."/>
            <person name="Zhang H.B."/>
            <person name="Liu Y."/>
            <person name="Hu-Tang G.R."/>
            <person name="Wang J.P."/>
            <person name="Wang J.H."/>
            <person name="Sun Y.H."/>
            <person name="Ni S.B."/>
            <person name="Chen W.B."/>
            <person name="Zhang X.C."/>
            <person name="Jiao Y.N."/>
            <person name="Eichler E.E."/>
            <person name="Li G.H."/>
            <person name="Liu X."/>
            <person name="Gao L.Z."/>
        </authorList>
    </citation>
    <scope>NUCLEOTIDE SEQUENCE [LARGE SCALE GENOMIC DNA]</scope>
    <source>
        <strain evidence="2">cv. GT1</strain>
        <tissue evidence="1">Leaf</tissue>
    </source>
</reference>
<name>A0A6A6M625_HEVBR</name>
<dbReference type="Proteomes" id="UP000467840">
    <property type="component" value="Chromosome 14"/>
</dbReference>
<evidence type="ECO:0000313" key="2">
    <source>
        <dbReference type="Proteomes" id="UP000467840"/>
    </source>
</evidence>
<dbReference type="AlphaFoldDB" id="A0A6A6M625"/>
<organism evidence="1 2">
    <name type="scientific">Hevea brasiliensis</name>
    <name type="common">Para rubber tree</name>
    <name type="synonym">Siphonia brasiliensis</name>
    <dbReference type="NCBI Taxonomy" id="3981"/>
    <lineage>
        <taxon>Eukaryota</taxon>
        <taxon>Viridiplantae</taxon>
        <taxon>Streptophyta</taxon>
        <taxon>Embryophyta</taxon>
        <taxon>Tracheophyta</taxon>
        <taxon>Spermatophyta</taxon>
        <taxon>Magnoliopsida</taxon>
        <taxon>eudicotyledons</taxon>
        <taxon>Gunneridae</taxon>
        <taxon>Pentapetalae</taxon>
        <taxon>rosids</taxon>
        <taxon>fabids</taxon>
        <taxon>Malpighiales</taxon>
        <taxon>Euphorbiaceae</taxon>
        <taxon>Crotonoideae</taxon>
        <taxon>Micrandreae</taxon>
        <taxon>Hevea</taxon>
    </lineage>
</organism>
<comment type="caution">
    <text evidence="1">The sequence shown here is derived from an EMBL/GenBank/DDBJ whole genome shotgun (WGS) entry which is preliminary data.</text>
</comment>
<dbReference type="EMBL" id="JAAGAX010000006">
    <property type="protein sequence ID" value="KAF2309100.1"/>
    <property type="molecule type" value="Genomic_DNA"/>
</dbReference>
<accession>A0A6A6M625</accession>
<gene>
    <name evidence="1" type="ORF">GH714_000483</name>
</gene>
<keyword evidence="2" id="KW-1185">Reference proteome</keyword>